<evidence type="ECO:0000313" key="3">
    <source>
        <dbReference type="Proteomes" id="UP000465302"/>
    </source>
</evidence>
<keyword evidence="2" id="KW-0489">Methyltransferase</keyword>
<organism evidence="2 3">
    <name type="scientific">Mycolicibacterium agri</name>
    <name type="common">Mycobacterium agri</name>
    <dbReference type="NCBI Taxonomy" id="36811"/>
    <lineage>
        <taxon>Bacteria</taxon>
        <taxon>Bacillati</taxon>
        <taxon>Actinomycetota</taxon>
        <taxon>Actinomycetes</taxon>
        <taxon>Mycobacteriales</taxon>
        <taxon>Mycobacteriaceae</taxon>
        <taxon>Mycolicibacterium</taxon>
    </lineage>
</organism>
<keyword evidence="2" id="KW-0808">Transferase</keyword>
<dbReference type="PANTHER" id="PTHR42912">
    <property type="entry name" value="METHYLTRANSFERASE"/>
    <property type="match status" value="1"/>
</dbReference>
<comment type="caution">
    <text evidence="2">The sequence shown here is derived from an EMBL/GenBank/DDBJ whole genome shotgun (WGS) entry which is preliminary data.</text>
</comment>
<evidence type="ECO:0000313" key="2">
    <source>
        <dbReference type="EMBL" id="GFG51669.1"/>
    </source>
</evidence>
<dbReference type="EMBL" id="BLKS01000001">
    <property type="protein sequence ID" value="GFG51669.1"/>
    <property type="molecule type" value="Genomic_DNA"/>
</dbReference>
<proteinExistence type="predicted"/>
<dbReference type="Proteomes" id="UP000465302">
    <property type="component" value="Unassembled WGS sequence"/>
</dbReference>
<dbReference type="InterPro" id="IPR029063">
    <property type="entry name" value="SAM-dependent_MTases_sf"/>
</dbReference>
<dbReference type="Pfam" id="PF08241">
    <property type="entry name" value="Methyltransf_11"/>
    <property type="match status" value="1"/>
</dbReference>
<dbReference type="CDD" id="cd02440">
    <property type="entry name" value="AdoMet_MTases"/>
    <property type="match status" value="1"/>
</dbReference>
<sequence length="264" mass="27839">MTIPKSSAALWSAGRYDAIGERIAPIAAEVVAAASRRGPLRDVIDLACGTGNAALAAAAAGARVTGVDVTAELIAIGAQKAERSGHSISWVTDDAADTGLPAASFDTAVSNMGIIFVDPAKQVAEIARLLKPQGVLAFSAWVLDPGNPFFSPIVAVLGAPPPAEFTPDQWGDTAIIHDRLAADFDAVEIEQRTHTWRLGSVEEAMHFIAEESPTHVATFARLDDATRERLLAAYDETLRAHLDDAGSVAYDAPYVVVTALRRDT</sequence>
<protein>
    <submittedName>
        <fullName evidence="2">SAM-dependent methyltransferase</fullName>
    </submittedName>
</protein>
<dbReference type="AlphaFoldDB" id="A0A7I9W2P0"/>
<dbReference type="GO" id="GO:0008757">
    <property type="term" value="F:S-adenosylmethionine-dependent methyltransferase activity"/>
    <property type="evidence" value="ECO:0007669"/>
    <property type="project" value="InterPro"/>
</dbReference>
<dbReference type="GO" id="GO:0032259">
    <property type="term" value="P:methylation"/>
    <property type="evidence" value="ECO:0007669"/>
    <property type="project" value="UniProtKB-KW"/>
</dbReference>
<reference evidence="2 3" key="1">
    <citation type="journal article" date="2019" name="Emerg. Microbes Infect.">
        <title>Comprehensive subspecies identification of 175 nontuberculous mycobacteria species based on 7547 genomic profiles.</title>
        <authorList>
            <person name="Matsumoto Y."/>
            <person name="Kinjo T."/>
            <person name="Motooka D."/>
            <person name="Nabeya D."/>
            <person name="Jung N."/>
            <person name="Uechi K."/>
            <person name="Horii T."/>
            <person name="Iida T."/>
            <person name="Fujita J."/>
            <person name="Nakamura S."/>
        </authorList>
    </citation>
    <scope>NUCLEOTIDE SEQUENCE [LARGE SCALE GENOMIC DNA]</scope>
    <source>
        <strain evidence="2 3">JCM 6377</strain>
    </source>
</reference>
<feature type="domain" description="Methyltransferase type 11" evidence="1">
    <location>
        <begin position="45"/>
        <end position="138"/>
    </location>
</feature>
<dbReference type="InterPro" id="IPR050508">
    <property type="entry name" value="Methyltransf_Superfamily"/>
</dbReference>
<gene>
    <name evidence="2" type="ORF">MAGR_31100</name>
</gene>
<accession>A0A7I9W2P0</accession>
<name>A0A7I9W2P0_MYCAG</name>
<dbReference type="Gene3D" id="3.40.50.150">
    <property type="entry name" value="Vaccinia Virus protein VP39"/>
    <property type="match status" value="1"/>
</dbReference>
<dbReference type="SUPFAM" id="SSF53335">
    <property type="entry name" value="S-adenosyl-L-methionine-dependent methyltransferases"/>
    <property type="match status" value="1"/>
</dbReference>
<dbReference type="InterPro" id="IPR013216">
    <property type="entry name" value="Methyltransf_11"/>
</dbReference>
<evidence type="ECO:0000259" key="1">
    <source>
        <dbReference type="Pfam" id="PF08241"/>
    </source>
</evidence>